<sequence length="83" mass="8741">MSNRKSNTVYVGARRRRAPTVKSVEPAQQPALAGCATVADGSVAWWLGGLVAWWLSLPKPACRSQSPGVVGASKTTLRHTPAA</sequence>
<feature type="region of interest" description="Disordered" evidence="1">
    <location>
        <begin position="1"/>
        <end position="24"/>
    </location>
</feature>
<dbReference type="EMBL" id="RSAS01000437">
    <property type="protein sequence ID" value="RRR71634.1"/>
    <property type="molecule type" value="Genomic_DNA"/>
</dbReference>
<organism evidence="2 3">
    <name type="scientific">Candidatus Viridilinea halotolerans</name>
    <dbReference type="NCBI Taxonomy" id="2491704"/>
    <lineage>
        <taxon>Bacteria</taxon>
        <taxon>Bacillati</taxon>
        <taxon>Chloroflexota</taxon>
        <taxon>Chloroflexia</taxon>
        <taxon>Chloroflexales</taxon>
        <taxon>Chloroflexineae</taxon>
        <taxon>Oscillochloridaceae</taxon>
        <taxon>Candidatus Viridilinea</taxon>
    </lineage>
</organism>
<comment type="caution">
    <text evidence="2">The sequence shown here is derived from an EMBL/GenBank/DDBJ whole genome shotgun (WGS) entry which is preliminary data.</text>
</comment>
<name>A0A426TZF0_9CHLR</name>
<accession>A0A426TZF0</accession>
<dbReference type="AlphaFoldDB" id="A0A426TZF0"/>
<protein>
    <submittedName>
        <fullName evidence="2">Uncharacterized protein</fullName>
    </submittedName>
</protein>
<evidence type="ECO:0000313" key="2">
    <source>
        <dbReference type="EMBL" id="RRR71634.1"/>
    </source>
</evidence>
<evidence type="ECO:0000313" key="3">
    <source>
        <dbReference type="Proteomes" id="UP000280307"/>
    </source>
</evidence>
<dbReference type="Proteomes" id="UP000280307">
    <property type="component" value="Unassembled WGS sequence"/>
</dbReference>
<evidence type="ECO:0000256" key="1">
    <source>
        <dbReference type="SAM" id="MobiDB-lite"/>
    </source>
</evidence>
<proteinExistence type="predicted"/>
<reference evidence="2 3" key="1">
    <citation type="submission" date="2018-12" db="EMBL/GenBank/DDBJ databases">
        <title>Genome Sequence of Candidatus Viridilinea halotolerans isolated from saline sulfide-rich spring.</title>
        <authorList>
            <person name="Grouzdev D.S."/>
            <person name="Burganskaya E.I."/>
            <person name="Krutkina M.S."/>
            <person name="Sukhacheva M.V."/>
            <person name="Gorlenko V.M."/>
        </authorList>
    </citation>
    <scope>NUCLEOTIDE SEQUENCE [LARGE SCALE GENOMIC DNA]</scope>
    <source>
        <strain evidence="2">Chok-6</strain>
    </source>
</reference>
<gene>
    <name evidence="2" type="ORF">EI684_11320</name>
</gene>